<evidence type="ECO:0000313" key="3">
    <source>
        <dbReference type="Proteomes" id="UP000249898"/>
    </source>
</evidence>
<dbReference type="OrthoDB" id="501284at2"/>
<reference evidence="2 3" key="1">
    <citation type="submission" date="2016-06" db="EMBL/GenBank/DDBJ databases">
        <title>The sequenced genome of the ice-adhering bacterium Marinomonas primoryensis, from Antarctica.</title>
        <authorList>
            <person name="Graham L."/>
            <person name="Vance T.D.R."/>
            <person name="Davies P.L."/>
        </authorList>
    </citation>
    <scope>NUCLEOTIDE SEQUENCE [LARGE SCALE GENOMIC DNA]</scope>
    <source>
        <strain evidence="2 3">AceL</strain>
    </source>
</reference>
<accession>A0A2Z4PWZ4</accession>
<dbReference type="GO" id="GO:0015074">
    <property type="term" value="P:DNA integration"/>
    <property type="evidence" value="ECO:0007669"/>
    <property type="project" value="InterPro"/>
</dbReference>
<dbReference type="PROSITE" id="PS50994">
    <property type="entry name" value="INTEGRASE"/>
    <property type="match status" value="1"/>
</dbReference>
<dbReference type="GO" id="GO:0003676">
    <property type="term" value="F:nucleic acid binding"/>
    <property type="evidence" value="ECO:0007669"/>
    <property type="project" value="InterPro"/>
</dbReference>
<name>A0A2Z4PWZ4_9GAMM</name>
<evidence type="ECO:0000259" key="1">
    <source>
        <dbReference type="PROSITE" id="PS50994"/>
    </source>
</evidence>
<organism evidence="2 3">
    <name type="scientific">Marinomonas primoryensis</name>
    <dbReference type="NCBI Taxonomy" id="178399"/>
    <lineage>
        <taxon>Bacteria</taxon>
        <taxon>Pseudomonadati</taxon>
        <taxon>Pseudomonadota</taxon>
        <taxon>Gammaproteobacteria</taxon>
        <taxon>Oceanospirillales</taxon>
        <taxon>Oceanospirillaceae</taxon>
        <taxon>Marinomonas</taxon>
    </lineage>
</organism>
<evidence type="ECO:0000313" key="2">
    <source>
        <dbReference type="EMBL" id="AWY02136.1"/>
    </source>
</evidence>
<dbReference type="SUPFAM" id="SSF53098">
    <property type="entry name" value="Ribonuclease H-like"/>
    <property type="match status" value="1"/>
</dbReference>
<protein>
    <recommendedName>
        <fullName evidence="1">Integrase catalytic domain-containing protein</fullName>
    </recommendedName>
</protein>
<gene>
    <name evidence="2" type="ORF">A8139_20985</name>
</gene>
<dbReference type="InterPro" id="IPR012337">
    <property type="entry name" value="RNaseH-like_sf"/>
</dbReference>
<dbReference type="Gene3D" id="3.30.420.10">
    <property type="entry name" value="Ribonuclease H-like superfamily/Ribonuclease H"/>
    <property type="match status" value="1"/>
</dbReference>
<dbReference type="AlphaFoldDB" id="A0A2Z4PWZ4"/>
<dbReference type="RefSeq" id="WP_112141198.1">
    <property type="nucleotide sequence ID" value="NZ_CP016181.1"/>
</dbReference>
<sequence>MWQINQTFELEGVLYRILSITEFNVKWIELYNDKALPVDISVLELEELLSNQTLRPVNDPYLSSLLNSGTSISPAALKRRDESFIIIESMISSDEVFYPSSRSKLADKIVQKKLATKKTIYRLLRVYWQKGQSKNALIPSFGERGGYGSIRSNVKKPGRPSVYSDSRGTVVDEDIKKIFERVINKSLLIKTPKSQSDAYVEFREHFANSYPDIGVKDYPTKRQFTYYYRQNYKIDKRLKLQTSLTNYLKDHRPLQSTSTAHVLGPGSRYEIDATIADIYLASEIDRNEIIGRPTIYFVIDVFSRMIVGLYIGYDSPSYVVAMQAIVTACTNKYELCKKVGLDIDESDWPVSGLPDAILADRGELIGHQIEALASGFGVRIENAPPRRGDAKGIVERAFGTIQEKFKPYVAGVVQGARIKKHGESDYRLQAEMSVKEFTQIILKIVLHHNNYKQMLTYDPDDAMPADIRWIPRDIWNWGIKSKTGMLRAADPEVLRVGILPRKTATLSERGLKVWGVYYISSEILKSGWLVRYSGHTRSKNLEVAYDPDNADIVYLFTDNSYKNYWRCNIADRSRRFRSMTFWKVWELQRVEKTVKKDHESVEYEKLRELNKFIEDTKKGASKERSSVDIGQSDRQRIKGIKSNKSDAIHQERSLRGKVVNASQSKEKATITTLYGDEEDYDYPSFVPGLFDDESDQ</sequence>
<dbReference type="InterPro" id="IPR001584">
    <property type="entry name" value="Integrase_cat-core"/>
</dbReference>
<dbReference type="EMBL" id="CP016181">
    <property type="protein sequence ID" value="AWY02136.1"/>
    <property type="molecule type" value="Genomic_DNA"/>
</dbReference>
<proteinExistence type="predicted"/>
<dbReference type="InterPro" id="IPR036397">
    <property type="entry name" value="RNaseH_sf"/>
</dbReference>
<dbReference type="Proteomes" id="UP000249898">
    <property type="component" value="Chromosome"/>
</dbReference>
<feature type="domain" description="Integrase catalytic" evidence="1">
    <location>
        <begin position="261"/>
        <end position="472"/>
    </location>
</feature>